<sequence>MLGGDLARLAAAGFAVFTLVTAKPVPGLDPMATTVYGCLFGGALLAPAAAYFGIVPTAAAYFYGLTHAYPVLGALYALLEPLTATVLPVAFLSAVGYWRPEPR</sequence>
<protein>
    <submittedName>
        <fullName evidence="2">DME family drug/metabolite transporter</fullName>
    </submittedName>
</protein>
<keyword evidence="3" id="KW-1185">Reference proteome</keyword>
<name>A0A2A9F5I8_9PSEU</name>
<evidence type="ECO:0000313" key="2">
    <source>
        <dbReference type="EMBL" id="PFG46428.1"/>
    </source>
</evidence>
<keyword evidence="1" id="KW-1133">Transmembrane helix</keyword>
<keyword evidence="1" id="KW-0472">Membrane</keyword>
<feature type="transmembrane region" description="Helical" evidence="1">
    <location>
        <begin position="75"/>
        <end position="98"/>
    </location>
</feature>
<organism evidence="2 3">
    <name type="scientific">Amycolatopsis sulphurea</name>
    <dbReference type="NCBI Taxonomy" id="76022"/>
    <lineage>
        <taxon>Bacteria</taxon>
        <taxon>Bacillati</taxon>
        <taxon>Actinomycetota</taxon>
        <taxon>Actinomycetes</taxon>
        <taxon>Pseudonocardiales</taxon>
        <taxon>Pseudonocardiaceae</taxon>
        <taxon>Amycolatopsis</taxon>
    </lineage>
</organism>
<gene>
    <name evidence="2" type="ORF">ATK36_1402</name>
</gene>
<reference evidence="2 3" key="1">
    <citation type="submission" date="2017-10" db="EMBL/GenBank/DDBJ databases">
        <title>Sequencing the genomes of 1000 actinobacteria strains.</title>
        <authorList>
            <person name="Klenk H.-P."/>
        </authorList>
    </citation>
    <scope>NUCLEOTIDE SEQUENCE [LARGE SCALE GENOMIC DNA]</scope>
    <source>
        <strain evidence="2 3">DSM 46092</strain>
    </source>
</reference>
<dbReference type="AlphaFoldDB" id="A0A2A9F5I8"/>
<evidence type="ECO:0000256" key="1">
    <source>
        <dbReference type="SAM" id="Phobius"/>
    </source>
</evidence>
<feature type="transmembrane region" description="Helical" evidence="1">
    <location>
        <begin position="38"/>
        <end position="63"/>
    </location>
</feature>
<accession>A0A2A9F5I8</accession>
<keyword evidence="1" id="KW-0812">Transmembrane</keyword>
<evidence type="ECO:0000313" key="3">
    <source>
        <dbReference type="Proteomes" id="UP000243542"/>
    </source>
</evidence>
<proteinExistence type="predicted"/>
<comment type="caution">
    <text evidence="2">The sequence shown here is derived from an EMBL/GenBank/DDBJ whole genome shotgun (WGS) entry which is preliminary data.</text>
</comment>
<dbReference type="EMBL" id="PDJK01000002">
    <property type="protein sequence ID" value="PFG46428.1"/>
    <property type="molecule type" value="Genomic_DNA"/>
</dbReference>
<dbReference type="Proteomes" id="UP000243542">
    <property type="component" value="Unassembled WGS sequence"/>
</dbReference>